<organism evidence="14 15">
    <name type="scientific">Ruthia magnifica subsp. Calyptogena magnifica</name>
    <dbReference type="NCBI Taxonomy" id="413404"/>
    <lineage>
        <taxon>Bacteria</taxon>
        <taxon>Pseudomonadati</taxon>
        <taxon>Pseudomonadota</taxon>
        <taxon>Gammaproteobacteria</taxon>
        <taxon>Candidatus Pseudothioglobaceae</taxon>
        <taxon>Candidatus Ruthturnera</taxon>
    </lineage>
</organism>
<gene>
    <name evidence="14" type="ordered locus">Rmag_0414</name>
</gene>
<dbReference type="GO" id="GO:0003848">
    <property type="term" value="F:2-amino-4-hydroxy-6-hydroxymethyldihydropteridine diphosphokinase activity"/>
    <property type="evidence" value="ECO:0007669"/>
    <property type="project" value="UniProtKB-EC"/>
</dbReference>
<evidence type="ECO:0000313" key="15">
    <source>
        <dbReference type="Proteomes" id="UP000002587"/>
    </source>
</evidence>
<evidence type="ECO:0000256" key="8">
    <source>
        <dbReference type="ARBA" id="ARBA00022840"/>
    </source>
</evidence>
<evidence type="ECO:0000259" key="13">
    <source>
        <dbReference type="PROSITE" id="PS00794"/>
    </source>
</evidence>
<dbReference type="Pfam" id="PF01288">
    <property type="entry name" value="HPPK"/>
    <property type="match status" value="1"/>
</dbReference>
<dbReference type="EMBL" id="CP000488">
    <property type="protein sequence ID" value="ABL02176.1"/>
    <property type="molecule type" value="Genomic_DNA"/>
</dbReference>
<dbReference type="InterPro" id="IPR035907">
    <property type="entry name" value="Hppk_sf"/>
</dbReference>
<evidence type="ECO:0000256" key="3">
    <source>
        <dbReference type="ARBA" id="ARBA00013253"/>
    </source>
</evidence>
<keyword evidence="7" id="KW-0418">Kinase</keyword>
<sequence>MLAYIGLGSNLNRPKEQIKNALITLNSTKDVKVVGLSSLYQSKPIDDLKQPDYINAICQVDTHLTALELLYVCQGIETKQHRVREKKWGARTIDLDIIIYGVKVIASKQLIVPHLQMINRAFVLVPLAELEPNFKVPVLGHIQDLIAKLDITKLIKL</sequence>
<dbReference type="AlphaFoldDB" id="A1AW69"/>
<dbReference type="PANTHER" id="PTHR43071">
    <property type="entry name" value="2-AMINO-4-HYDROXY-6-HYDROXYMETHYLDIHYDROPTERIDINE PYROPHOSPHOKINASE"/>
    <property type="match status" value="1"/>
</dbReference>
<proteinExistence type="inferred from homology"/>
<dbReference type="CDD" id="cd00483">
    <property type="entry name" value="HPPK"/>
    <property type="match status" value="1"/>
</dbReference>
<dbReference type="InterPro" id="IPR000550">
    <property type="entry name" value="Hppk"/>
</dbReference>
<evidence type="ECO:0000256" key="4">
    <source>
        <dbReference type="ARBA" id="ARBA00016218"/>
    </source>
</evidence>
<evidence type="ECO:0000313" key="14">
    <source>
        <dbReference type="EMBL" id="ABL02176.1"/>
    </source>
</evidence>
<dbReference type="OrthoDB" id="9808041at2"/>
<dbReference type="Proteomes" id="UP000002587">
    <property type="component" value="Chromosome"/>
</dbReference>
<evidence type="ECO:0000256" key="9">
    <source>
        <dbReference type="ARBA" id="ARBA00022909"/>
    </source>
</evidence>
<evidence type="ECO:0000256" key="5">
    <source>
        <dbReference type="ARBA" id="ARBA00022679"/>
    </source>
</evidence>
<dbReference type="EC" id="2.7.6.3" evidence="3"/>
<evidence type="ECO:0000256" key="11">
    <source>
        <dbReference type="ARBA" id="ARBA00029766"/>
    </source>
</evidence>
<dbReference type="HOGENOM" id="CLU_097916_2_3_6"/>
<dbReference type="GO" id="GO:0046656">
    <property type="term" value="P:folic acid biosynthetic process"/>
    <property type="evidence" value="ECO:0007669"/>
    <property type="project" value="UniProtKB-KW"/>
</dbReference>
<reference evidence="14 15" key="1">
    <citation type="journal article" date="2007" name="Science">
        <title>The Calyptogena magnifica chemoautotrophic symbiont genome.</title>
        <authorList>
            <person name="Newton I.L.G."/>
            <person name="Woyke T."/>
            <person name="Auchtung T.A."/>
            <person name="Dilly G.F."/>
            <person name="Dutton R.J."/>
            <person name="Fisher M.C."/>
            <person name="Fontanez K.M."/>
            <person name="Lau E."/>
            <person name="Stewart F.J."/>
            <person name="Richardson P.M."/>
            <person name="Barry K.W."/>
            <person name="Saunders E."/>
            <person name="Detter J.C."/>
            <person name="Wu D."/>
            <person name="Eisen J.A."/>
            <person name="Cavanaugh C.M."/>
        </authorList>
    </citation>
    <scope>NUCLEOTIDE SEQUENCE [LARGE SCALE GENOMIC DNA]</scope>
    <source>
        <strain evidence="14 15">Cm</strain>
    </source>
</reference>
<protein>
    <recommendedName>
        <fullName evidence="4">2-amino-4-hydroxy-6-hydroxymethyldihydropteridine pyrophosphokinase</fullName>
        <ecNumber evidence="3">2.7.6.3</ecNumber>
    </recommendedName>
    <alternativeName>
        <fullName evidence="11">6-hydroxymethyl-7,8-dihydropterin pyrophosphokinase</fullName>
    </alternativeName>
    <alternativeName>
        <fullName evidence="12">7,8-dihydro-6-hydroxymethylpterin-pyrophosphokinase</fullName>
    </alternativeName>
</protein>
<dbReference type="GO" id="GO:0046654">
    <property type="term" value="P:tetrahydrofolate biosynthetic process"/>
    <property type="evidence" value="ECO:0007669"/>
    <property type="project" value="UniProtKB-UniPathway"/>
</dbReference>
<comment type="similarity">
    <text evidence="2">Belongs to the HPPK family.</text>
</comment>
<evidence type="ECO:0000256" key="12">
    <source>
        <dbReference type="ARBA" id="ARBA00033413"/>
    </source>
</evidence>
<dbReference type="PROSITE" id="PS00794">
    <property type="entry name" value="HPPK"/>
    <property type="match status" value="1"/>
</dbReference>
<keyword evidence="9" id="KW-0289">Folate biosynthesis</keyword>
<feature type="domain" description="7,8-dihydro-6-hydroxymethylpterin-pyrophosphokinase" evidence="13">
    <location>
        <begin position="87"/>
        <end position="98"/>
    </location>
</feature>
<dbReference type="PANTHER" id="PTHR43071:SF1">
    <property type="entry name" value="2-AMINO-4-HYDROXY-6-HYDROXYMETHYLDIHYDROPTERIDINE PYROPHOSPHOKINASE"/>
    <property type="match status" value="1"/>
</dbReference>
<dbReference type="STRING" id="413404.Rmag_0414"/>
<dbReference type="KEGG" id="rma:Rmag_0414"/>
<dbReference type="GO" id="GO:0005524">
    <property type="term" value="F:ATP binding"/>
    <property type="evidence" value="ECO:0007669"/>
    <property type="project" value="UniProtKB-KW"/>
</dbReference>
<comment type="pathway">
    <text evidence="1">Cofactor biosynthesis; tetrahydrofolate biosynthesis; 2-amino-4-hydroxy-6-hydroxymethyl-7,8-dihydropteridine diphosphate from 7,8-dihydroneopterin triphosphate: step 4/4.</text>
</comment>
<dbReference type="RefSeq" id="WP_011737801.1">
    <property type="nucleotide sequence ID" value="NC_008610.1"/>
</dbReference>
<evidence type="ECO:0000256" key="6">
    <source>
        <dbReference type="ARBA" id="ARBA00022741"/>
    </source>
</evidence>
<dbReference type="NCBIfam" id="TIGR01498">
    <property type="entry name" value="folK"/>
    <property type="match status" value="1"/>
</dbReference>
<keyword evidence="8" id="KW-0067">ATP-binding</keyword>
<dbReference type="SUPFAM" id="SSF55083">
    <property type="entry name" value="6-hydroxymethyl-7,8-dihydropterin pyrophosphokinase, HPPK"/>
    <property type="match status" value="1"/>
</dbReference>
<dbReference type="GO" id="GO:0016301">
    <property type="term" value="F:kinase activity"/>
    <property type="evidence" value="ECO:0007669"/>
    <property type="project" value="UniProtKB-KW"/>
</dbReference>
<accession>A1AW69</accession>
<evidence type="ECO:0000256" key="7">
    <source>
        <dbReference type="ARBA" id="ARBA00022777"/>
    </source>
</evidence>
<evidence type="ECO:0000256" key="1">
    <source>
        <dbReference type="ARBA" id="ARBA00005051"/>
    </source>
</evidence>
<name>A1AW69_RUTMC</name>
<evidence type="ECO:0000256" key="10">
    <source>
        <dbReference type="ARBA" id="ARBA00029409"/>
    </source>
</evidence>
<dbReference type="Gene3D" id="3.30.70.560">
    <property type="entry name" value="7,8-Dihydro-6-hydroxymethylpterin-pyrophosphokinase HPPK"/>
    <property type="match status" value="1"/>
</dbReference>
<dbReference type="UniPathway" id="UPA00077">
    <property type="reaction ID" value="UER00155"/>
</dbReference>
<keyword evidence="5 14" id="KW-0808">Transferase</keyword>
<dbReference type="eggNOG" id="COG0801">
    <property type="taxonomic scope" value="Bacteria"/>
</dbReference>
<keyword evidence="15" id="KW-1185">Reference proteome</keyword>
<evidence type="ECO:0000256" key="2">
    <source>
        <dbReference type="ARBA" id="ARBA00005810"/>
    </source>
</evidence>
<keyword evidence="6" id="KW-0547">Nucleotide-binding</keyword>
<comment type="function">
    <text evidence="10">Catalyzes the transfer of pyrophosphate from adenosine triphosphate (ATP) to 6-hydroxymethyl-7,8-dihydropterin, an enzymatic step in folate biosynthesis pathway.</text>
</comment>